<dbReference type="AlphaFoldDB" id="F0WR68"/>
<keyword evidence="3" id="KW-1133">Transmembrane helix</keyword>
<evidence type="ECO:0000313" key="4">
    <source>
        <dbReference type="EMBL" id="CCA23829.1"/>
    </source>
</evidence>
<feature type="compositionally biased region" description="Pro residues" evidence="2">
    <location>
        <begin position="134"/>
        <end position="150"/>
    </location>
</feature>
<evidence type="ECO:0000256" key="3">
    <source>
        <dbReference type="SAM" id="Phobius"/>
    </source>
</evidence>
<organism evidence="4">
    <name type="scientific">Albugo laibachii Nc14</name>
    <dbReference type="NCBI Taxonomy" id="890382"/>
    <lineage>
        <taxon>Eukaryota</taxon>
        <taxon>Sar</taxon>
        <taxon>Stramenopiles</taxon>
        <taxon>Oomycota</taxon>
        <taxon>Peronosporomycetes</taxon>
        <taxon>Albuginales</taxon>
        <taxon>Albuginaceae</taxon>
        <taxon>Albugo</taxon>
    </lineage>
</organism>
<name>F0WR68_9STRA</name>
<reference evidence="4" key="2">
    <citation type="submission" date="2011-02" db="EMBL/GenBank/DDBJ databases">
        <authorList>
            <person name="MacLean D."/>
        </authorList>
    </citation>
    <scope>NUCLEOTIDE SEQUENCE</scope>
</reference>
<dbReference type="HOGENOM" id="CLU_331058_0_0_1"/>
<reference evidence="4" key="1">
    <citation type="journal article" date="2011" name="PLoS Biol.">
        <title>Gene gain and loss during evolution of obligate parasitism in the white rust pathogen of Arabidopsis thaliana.</title>
        <authorList>
            <person name="Kemen E."/>
            <person name="Gardiner A."/>
            <person name="Schultz-Larsen T."/>
            <person name="Kemen A.C."/>
            <person name="Balmuth A.L."/>
            <person name="Robert-Seilaniantz A."/>
            <person name="Bailey K."/>
            <person name="Holub E."/>
            <person name="Studholme D.J."/>
            <person name="Maclean D."/>
            <person name="Jones J.D."/>
        </authorList>
    </citation>
    <scope>NUCLEOTIDE SEQUENCE</scope>
</reference>
<evidence type="ECO:0000256" key="2">
    <source>
        <dbReference type="SAM" id="MobiDB-lite"/>
    </source>
</evidence>
<feature type="region of interest" description="Disordered" evidence="2">
    <location>
        <begin position="689"/>
        <end position="730"/>
    </location>
</feature>
<feature type="compositionally biased region" description="Polar residues" evidence="2">
    <location>
        <begin position="168"/>
        <end position="195"/>
    </location>
</feature>
<feature type="compositionally biased region" description="Polar residues" evidence="2">
    <location>
        <begin position="336"/>
        <end position="351"/>
    </location>
</feature>
<feature type="compositionally biased region" description="Low complexity" evidence="2">
    <location>
        <begin position="196"/>
        <end position="207"/>
    </location>
</feature>
<dbReference type="PANTHER" id="PTHR13037:SF24">
    <property type="entry name" value="POLYCOMB PROTEIN PCL-RELATED"/>
    <property type="match status" value="1"/>
</dbReference>
<protein>
    <submittedName>
        <fullName evidence="4">AlNc14C209G8876 protein</fullName>
    </submittedName>
</protein>
<feature type="compositionally biased region" description="Pro residues" evidence="2">
    <location>
        <begin position="225"/>
        <end position="245"/>
    </location>
</feature>
<feature type="compositionally biased region" description="Low complexity" evidence="2">
    <location>
        <begin position="321"/>
        <end position="333"/>
    </location>
</feature>
<feature type="region of interest" description="Disordered" evidence="2">
    <location>
        <begin position="132"/>
        <end position="372"/>
    </location>
</feature>
<gene>
    <name evidence="4" type="primary">AlNc14C209G8876</name>
    <name evidence="4" type="ORF">ALNC14_099730</name>
</gene>
<keyword evidence="3" id="KW-0812">Transmembrane</keyword>
<feature type="transmembrane region" description="Helical" evidence="3">
    <location>
        <begin position="21"/>
        <end position="41"/>
    </location>
</feature>
<proteinExistence type="predicted"/>
<feature type="region of interest" description="Disordered" evidence="2">
    <location>
        <begin position="56"/>
        <end position="75"/>
    </location>
</feature>
<keyword evidence="3" id="KW-0472">Membrane</keyword>
<dbReference type="EMBL" id="FR824254">
    <property type="protein sequence ID" value="CCA23829.1"/>
    <property type="molecule type" value="Genomic_DNA"/>
</dbReference>
<keyword evidence="1" id="KW-0945">Host-virus interaction</keyword>
<feature type="transmembrane region" description="Helical" evidence="3">
    <location>
        <begin position="415"/>
        <end position="435"/>
    </location>
</feature>
<feature type="compositionally biased region" description="Low complexity" evidence="2">
    <location>
        <begin position="151"/>
        <end position="163"/>
    </location>
</feature>
<dbReference type="PANTHER" id="PTHR13037">
    <property type="entry name" value="FORMIN"/>
    <property type="match status" value="1"/>
</dbReference>
<feature type="compositionally biased region" description="Pro residues" evidence="2">
    <location>
        <begin position="285"/>
        <end position="320"/>
    </location>
</feature>
<feature type="compositionally biased region" description="Polar residues" evidence="2">
    <location>
        <begin position="358"/>
        <end position="372"/>
    </location>
</feature>
<accession>F0WR68</accession>
<evidence type="ECO:0000256" key="1">
    <source>
        <dbReference type="ARBA" id="ARBA00022581"/>
    </source>
</evidence>
<sequence>MRTSLKGNVCSCRKRTRFLIITVYLLVLYLTFLTNGVNLGHQTEYTLRVHRALERQSASKEKQNTTGPIKPVSEHKGEYTANAQVKSNQHSQQLENENGRFELSNKPNASKPEEAPIAQPPQINDKKILESLVEPPPVPGLSPQTPPTSPAPSSTNPSASAPPLIDTTLLSSNPISQTEAKPPDNRTTTLSSNHELTLSSTTNTINSQLEIISESILKKNETTPAIPPSGTNPPGGESPPTPPAPLGGEPPIDQLYQVESPTPLASPDHIDSQKTKTTSSNLPPKSSPAPEVPPLPQTPPAPETPPSPPPPAPAPPPSPLHAPQVPQVPQAPQKSPGISNPSLITPSVSTSSKEETEQQNGKISSLPNFNSLNNETTGVLKLKPLPNAPIGSVDTRNNQQAKTGSGHSSRGISTLFITLIILGCSLIILGVVFYFRIRRTQWDKRDSDMNDINKTGIFARRETRQVFCDKSVDRRYVTNTSNREHRASNPFVTDWRNQTTNQERYTATFLTNSNANNHHTYQLDHSTKSIDPNDIDAQSESSEFTVDSHFTGDSVYTGDSDFTGEGMFKGESECTGDSEFTGKSGSIHDSYITGVNDVVGGSNFGTESEFTASIDYQSQYKLTQENVFDKDDISDGGELMPRSDSIRSTEEYSTFGYPSHDFGKESEFSADGSVVATHTLNHTELYTDNVSTSAPHSTISTNQNVTKTSSDRTTGTHSSNGSVLVKSHGSSNPFDVSTASTLSKFVNAEDSVFSASATFMEEYTRTNLECSMSEERVDGLSWSSNISSLRGSLHGPELNEEFPEITKAREEGSDMTLADFVSLTGDIQVERGQHSLTDAQLDGSGLSSFTVGDDDNDVYRLSDFEG</sequence>